<evidence type="ECO:0000313" key="3">
    <source>
        <dbReference type="Proteomes" id="UP000660729"/>
    </source>
</evidence>
<feature type="chain" id="PRO_5034487063" description="Apple domain-containing protein" evidence="1">
    <location>
        <begin position="18"/>
        <end position="324"/>
    </location>
</feature>
<keyword evidence="1" id="KW-0732">Signal</keyword>
<comment type="caution">
    <text evidence="2">The sequence shown here is derived from an EMBL/GenBank/DDBJ whole genome shotgun (WGS) entry which is preliminary data.</text>
</comment>
<dbReference type="EMBL" id="JABCIY010000306">
    <property type="protein sequence ID" value="KAF7185859.1"/>
    <property type="molecule type" value="Genomic_DNA"/>
</dbReference>
<name>A0A8H6R675_9PEZI</name>
<dbReference type="AlphaFoldDB" id="A0A8H6R675"/>
<evidence type="ECO:0008006" key="4">
    <source>
        <dbReference type="Google" id="ProtNLM"/>
    </source>
</evidence>
<gene>
    <name evidence="2" type="ORF">HII31_12732</name>
</gene>
<keyword evidence="3" id="KW-1185">Reference proteome</keyword>
<dbReference type="Proteomes" id="UP000660729">
    <property type="component" value="Unassembled WGS sequence"/>
</dbReference>
<organism evidence="2 3">
    <name type="scientific">Pseudocercospora fuligena</name>
    <dbReference type="NCBI Taxonomy" id="685502"/>
    <lineage>
        <taxon>Eukaryota</taxon>
        <taxon>Fungi</taxon>
        <taxon>Dikarya</taxon>
        <taxon>Ascomycota</taxon>
        <taxon>Pezizomycotina</taxon>
        <taxon>Dothideomycetes</taxon>
        <taxon>Dothideomycetidae</taxon>
        <taxon>Mycosphaerellales</taxon>
        <taxon>Mycosphaerellaceae</taxon>
        <taxon>Pseudocercospora</taxon>
    </lineage>
</organism>
<evidence type="ECO:0000256" key="1">
    <source>
        <dbReference type="SAM" id="SignalP"/>
    </source>
</evidence>
<proteinExistence type="predicted"/>
<evidence type="ECO:0000313" key="2">
    <source>
        <dbReference type="EMBL" id="KAF7185859.1"/>
    </source>
</evidence>
<reference evidence="2" key="1">
    <citation type="submission" date="2020-04" db="EMBL/GenBank/DDBJ databases">
        <title>Draft genome resource of the tomato pathogen Pseudocercospora fuligena.</title>
        <authorList>
            <person name="Zaccaron A."/>
        </authorList>
    </citation>
    <scope>NUCLEOTIDE SEQUENCE</scope>
    <source>
        <strain evidence="2">PF001</strain>
    </source>
</reference>
<feature type="signal peptide" evidence="1">
    <location>
        <begin position="1"/>
        <end position="17"/>
    </location>
</feature>
<sequence>MLFFAFLPLLLARLGDALPQEDCSTTTKQVIIPTRTATYRSTAVITERPSTARNLGAFTLWTTISSTKTLQTLTSTETTCGETGVVTIPASVVTVYGSDEVVERSVPSSNPALAKEKRALGLNPRACVVTETSYTTFGQTYTYIPASQTSTFYDYTAFSQATVTSTRSGVTGTAYAIATVHETSTAICGPTTSTSAASTSTVSMDPKCSPAAMTSAYNGYGIEWLSDTPATGATYVTNTSDASTCCQLCATSWQCAASAWDIRTGECRLEFPTDPLTTDMNCGEGVLAYYDAGPANPMSPGTGWYVAQLCGTANYGASQPDDGS</sequence>
<accession>A0A8H6R675</accession>
<protein>
    <recommendedName>
        <fullName evidence="4">Apple domain-containing protein</fullName>
    </recommendedName>
</protein>
<dbReference type="OrthoDB" id="3644474at2759"/>